<proteinExistence type="predicted"/>
<organism evidence="1 2">
    <name type="scientific">Podospora appendiculata</name>
    <dbReference type="NCBI Taxonomy" id="314037"/>
    <lineage>
        <taxon>Eukaryota</taxon>
        <taxon>Fungi</taxon>
        <taxon>Dikarya</taxon>
        <taxon>Ascomycota</taxon>
        <taxon>Pezizomycotina</taxon>
        <taxon>Sordariomycetes</taxon>
        <taxon>Sordariomycetidae</taxon>
        <taxon>Sordariales</taxon>
        <taxon>Podosporaceae</taxon>
        <taxon>Podospora</taxon>
    </lineage>
</organism>
<evidence type="ECO:0000313" key="1">
    <source>
        <dbReference type="EMBL" id="KAK3681076.1"/>
    </source>
</evidence>
<reference evidence="1" key="2">
    <citation type="submission" date="2023-06" db="EMBL/GenBank/DDBJ databases">
        <authorList>
            <consortium name="Lawrence Berkeley National Laboratory"/>
            <person name="Haridas S."/>
            <person name="Hensen N."/>
            <person name="Bonometti L."/>
            <person name="Westerberg I."/>
            <person name="Brannstrom I.O."/>
            <person name="Guillou S."/>
            <person name="Cros-Aarteil S."/>
            <person name="Calhoun S."/>
            <person name="Kuo A."/>
            <person name="Mondo S."/>
            <person name="Pangilinan J."/>
            <person name="Riley R."/>
            <person name="Labutti K."/>
            <person name="Andreopoulos B."/>
            <person name="Lipzen A."/>
            <person name="Chen C."/>
            <person name="Yanf M."/>
            <person name="Daum C."/>
            <person name="Ng V."/>
            <person name="Clum A."/>
            <person name="Steindorff A."/>
            <person name="Ohm R."/>
            <person name="Martin F."/>
            <person name="Silar P."/>
            <person name="Natvig D."/>
            <person name="Lalanne C."/>
            <person name="Gautier V."/>
            <person name="Ament-Velasquez S.L."/>
            <person name="Kruys A."/>
            <person name="Hutchinson M.I."/>
            <person name="Powell A.J."/>
            <person name="Barry K."/>
            <person name="Miller A.N."/>
            <person name="Grigoriev I.V."/>
            <person name="Debuchy R."/>
            <person name="Gladieux P."/>
            <person name="Thoren M.H."/>
            <person name="Johannesson H."/>
        </authorList>
    </citation>
    <scope>NUCLEOTIDE SEQUENCE</scope>
    <source>
        <strain evidence="1">CBS 314.62</strain>
    </source>
</reference>
<evidence type="ECO:0000313" key="2">
    <source>
        <dbReference type="Proteomes" id="UP001270362"/>
    </source>
</evidence>
<dbReference type="AlphaFoldDB" id="A0AAE1C777"/>
<keyword evidence="2" id="KW-1185">Reference proteome</keyword>
<protein>
    <submittedName>
        <fullName evidence="1">Uncharacterized protein</fullName>
    </submittedName>
</protein>
<reference evidence="1" key="1">
    <citation type="journal article" date="2023" name="Mol. Phylogenet. Evol.">
        <title>Genome-scale phylogeny and comparative genomics of the fungal order Sordariales.</title>
        <authorList>
            <person name="Hensen N."/>
            <person name="Bonometti L."/>
            <person name="Westerberg I."/>
            <person name="Brannstrom I.O."/>
            <person name="Guillou S."/>
            <person name="Cros-Aarteil S."/>
            <person name="Calhoun S."/>
            <person name="Haridas S."/>
            <person name="Kuo A."/>
            <person name="Mondo S."/>
            <person name="Pangilinan J."/>
            <person name="Riley R."/>
            <person name="LaButti K."/>
            <person name="Andreopoulos B."/>
            <person name="Lipzen A."/>
            <person name="Chen C."/>
            <person name="Yan M."/>
            <person name="Daum C."/>
            <person name="Ng V."/>
            <person name="Clum A."/>
            <person name="Steindorff A."/>
            <person name="Ohm R.A."/>
            <person name="Martin F."/>
            <person name="Silar P."/>
            <person name="Natvig D.O."/>
            <person name="Lalanne C."/>
            <person name="Gautier V."/>
            <person name="Ament-Velasquez S.L."/>
            <person name="Kruys A."/>
            <person name="Hutchinson M.I."/>
            <person name="Powell A.J."/>
            <person name="Barry K."/>
            <person name="Miller A.N."/>
            <person name="Grigoriev I.V."/>
            <person name="Debuchy R."/>
            <person name="Gladieux P."/>
            <person name="Hiltunen Thoren M."/>
            <person name="Johannesson H."/>
        </authorList>
    </citation>
    <scope>NUCLEOTIDE SEQUENCE</scope>
    <source>
        <strain evidence="1">CBS 314.62</strain>
    </source>
</reference>
<name>A0AAE1C777_9PEZI</name>
<gene>
    <name evidence="1" type="ORF">B0T22DRAFT_310852</name>
</gene>
<sequence>MILLHCPERGMETRASSHRARKHQPTACRWLKGQTLTAQGYGIITNARRTLFGSCNCNGICNDNHNRNNATAAPSPPAAQESDTTQQCAGSSTATVLYPLLRPPSSSPGLATTKDFECSITLRTGVHPSWAADAANDPRSKHARAAATATIRIRKRETRCVCTSVQNGLGRPLDLDIQHRPCPGFEGCRPLRQASTSTRKHTDKRPGLYRSPFVRSSFVLRSPELQLAWSFTISSRYPGPLNLPGRT</sequence>
<dbReference type="EMBL" id="JAULSO010000008">
    <property type="protein sequence ID" value="KAK3681076.1"/>
    <property type="molecule type" value="Genomic_DNA"/>
</dbReference>
<dbReference type="Proteomes" id="UP001270362">
    <property type="component" value="Unassembled WGS sequence"/>
</dbReference>
<accession>A0AAE1C777</accession>
<comment type="caution">
    <text evidence="1">The sequence shown here is derived from an EMBL/GenBank/DDBJ whole genome shotgun (WGS) entry which is preliminary data.</text>
</comment>